<dbReference type="EMBL" id="BQFW01000006">
    <property type="protein sequence ID" value="GJJ72150.1"/>
    <property type="molecule type" value="Genomic_DNA"/>
</dbReference>
<dbReference type="AlphaFoldDB" id="A0A9P3H8P2"/>
<evidence type="ECO:0000313" key="2">
    <source>
        <dbReference type="EMBL" id="GJJ72150.1"/>
    </source>
</evidence>
<sequence>MERTRVLTLLELPPEILNQIVPSLSRHDLSICVRVTRAWHDAFMDSLWHTVELRDDNYYSSHRPVFDCVKSLHGPHLIVPGKEGVVTTKSPFLRNIHRIRVIKVQYTSSLNLFWEQGPTPLEPIPLKELSVEFESDPKPEPQHLTRYGQLPEATEPTNMDAILQILGRSTRLSSFSVMAGVLTRKLQIEDQARLLSSLPASLEELHMTSDKLYHGTEVVVDQELKTKALNLFQELKQDMFENLATLSIEGEPADPILIAALVERSPKLQEFTVDGYRGHWSDSQLADIISKSSKGWKTLGFMNLMEGEIGPLTVEAILPSSATLENLRLPNCDALNSRSIQKLLCSAPNLKRLDLISDYVHGELEPYSLMALDIVESDEGWACLGLETFKCYIGGVPRPDVTCKKNGRPLTGIYNNGSHYSLTESSRIQRQVLAQLGRLTKLREITLGKDVVDFEGGNHVAHWDEQEMEGAYYSHSGYELGSQYQCLTMSLQDGLDELKDLKCLRRLTLEKMCLSTGPAEQTWMKENWPQYGVESRDTFWTSRGHSVLVGTDLQNEKYSADDDGLAQDDLATFDWW</sequence>
<dbReference type="InterPro" id="IPR036047">
    <property type="entry name" value="F-box-like_dom_sf"/>
</dbReference>
<keyword evidence="3" id="KW-1185">Reference proteome</keyword>
<dbReference type="Proteomes" id="UP000827284">
    <property type="component" value="Unassembled WGS sequence"/>
</dbReference>
<reference evidence="2" key="2">
    <citation type="journal article" date="2022" name="Microbiol. Resour. Announc.">
        <title>Whole-Genome Sequence of Entomortierella parvispora E1425, a Mucoromycotan Fungus Associated with Burkholderiaceae-Related Endosymbiotic Bacteria.</title>
        <authorList>
            <person name="Herlambang A."/>
            <person name="Guo Y."/>
            <person name="Takashima Y."/>
            <person name="Narisawa K."/>
            <person name="Ohta H."/>
            <person name="Nishizawa T."/>
        </authorList>
    </citation>
    <scope>NUCLEOTIDE SEQUENCE</scope>
    <source>
        <strain evidence="2">E1425</strain>
    </source>
</reference>
<dbReference type="PROSITE" id="PS50181">
    <property type="entry name" value="FBOX"/>
    <property type="match status" value="1"/>
</dbReference>
<comment type="caution">
    <text evidence="2">The sequence shown here is derived from an EMBL/GenBank/DDBJ whole genome shotgun (WGS) entry which is preliminary data.</text>
</comment>
<accession>A0A9P3H8P2</accession>
<dbReference type="SUPFAM" id="SSF52047">
    <property type="entry name" value="RNI-like"/>
    <property type="match status" value="1"/>
</dbReference>
<gene>
    <name evidence="2" type="ORF">EMPS_04507</name>
</gene>
<organism evidence="2 3">
    <name type="scientific">Entomortierella parvispora</name>
    <dbReference type="NCBI Taxonomy" id="205924"/>
    <lineage>
        <taxon>Eukaryota</taxon>
        <taxon>Fungi</taxon>
        <taxon>Fungi incertae sedis</taxon>
        <taxon>Mucoromycota</taxon>
        <taxon>Mortierellomycotina</taxon>
        <taxon>Mortierellomycetes</taxon>
        <taxon>Mortierellales</taxon>
        <taxon>Mortierellaceae</taxon>
        <taxon>Entomortierella</taxon>
    </lineage>
</organism>
<reference evidence="2" key="1">
    <citation type="submission" date="2021-11" db="EMBL/GenBank/DDBJ databases">
        <authorList>
            <person name="Herlambang A."/>
            <person name="Guo Y."/>
            <person name="Takashima Y."/>
            <person name="Nishizawa T."/>
        </authorList>
    </citation>
    <scope>NUCLEOTIDE SEQUENCE</scope>
    <source>
        <strain evidence="2">E1425</strain>
    </source>
</reference>
<protein>
    <recommendedName>
        <fullName evidence="1">F-box domain-containing protein</fullName>
    </recommendedName>
</protein>
<dbReference type="OrthoDB" id="2338066at2759"/>
<evidence type="ECO:0000259" key="1">
    <source>
        <dbReference type="PROSITE" id="PS50181"/>
    </source>
</evidence>
<dbReference type="Pfam" id="PF12937">
    <property type="entry name" value="F-box-like"/>
    <property type="match status" value="1"/>
</dbReference>
<proteinExistence type="predicted"/>
<dbReference type="InterPro" id="IPR001810">
    <property type="entry name" value="F-box_dom"/>
</dbReference>
<feature type="domain" description="F-box" evidence="1">
    <location>
        <begin position="6"/>
        <end position="51"/>
    </location>
</feature>
<evidence type="ECO:0000313" key="3">
    <source>
        <dbReference type="Proteomes" id="UP000827284"/>
    </source>
</evidence>
<dbReference type="Gene3D" id="3.80.10.10">
    <property type="entry name" value="Ribonuclease Inhibitor"/>
    <property type="match status" value="2"/>
</dbReference>
<dbReference type="SUPFAM" id="SSF81383">
    <property type="entry name" value="F-box domain"/>
    <property type="match status" value="1"/>
</dbReference>
<dbReference type="InterPro" id="IPR032675">
    <property type="entry name" value="LRR_dom_sf"/>
</dbReference>
<name>A0A9P3H8P2_9FUNG</name>